<evidence type="ECO:0000256" key="1">
    <source>
        <dbReference type="SAM" id="Coils"/>
    </source>
</evidence>
<name>I0HSL8_RUBGI</name>
<feature type="coiled-coil region" evidence="1">
    <location>
        <begin position="18"/>
        <end position="45"/>
    </location>
</feature>
<protein>
    <submittedName>
        <fullName evidence="2">Uncharacterized protein</fullName>
    </submittedName>
</protein>
<accession>I0HSL8</accession>
<dbReference type="HOGENOM" id="CLU_242886_0_0_4"/>
<dbReference type="KEGG" id="rge:RGE_26660"/>
<dbReference type="RefSeq" id="WP_014428867.1">
    <property type="nucleotide sequence ID" value="NC_017075.1"/>
</dbReference>
<evidence type="ECO:0000313" key="3">
    <source>
        <dbReference type="Proteomes" id="UP000007883"/>
    </source>
</evidence>
<gene>
    <name evidence="2" type="ordered locus">RGE_26660</name>
</gene>
<evidence type="ECO:0000313" key="2">
    <source>
        <dbReference type="EMBL" id="BAL96005.1"/>
    </source>
</evidence>
<dbReference type="Proteomes" id="UP000007883">
    <property type="component" value="Chromosome"/>
</dbReference>
<dbReference type="STRING" id="983917.RGE_26660"/>
<dbReference type="PATRIC" id="fig|983917.3.peg.2592"/>
<dbReference type="eggNOG" id="COG1579">
    <property type="taxonomic scope" value="Bacteria"/>
</dbReference>
<dbReference type="EMBL" id="AP012320">
    <property type="protein sequence ID" value="BAL96005.1"/>
    <property type="molecule type" value="Genomic_DNA"/>
</dbReference>
<keyword evidence="3" id="KW-1185">Reference proteome</keyword>
<proteinExistence type="predicted"/>
<sequence>MPVLDLNREAIAGARAEYARSRDAQRRARAELDAAQRELDRLRRGGADERTLAQAVSRVEDLASAARGGDAALRERLQSIRGLSEQLLAQRDPALMVQALDAAHPVLLLPVAIQTRYDDATTRLMIRVYPDVVHAFQHDPGLTPQEIASVQRYWTQRFASPADSASPWTELSRPYGPMRAAYLVRAVVPSNLAALGAEAAPVFDEAAIPRSAGEAREQTAAALPDRFVAVGWRGGVEVLRKWGRVVADVLPMSPLFDPLLAPPDPEAWDPFAGERAWLVDYDAAEAAGMAITVTAADLKPGTTLMQGLDRLVVIGVDWTQTPETAAALVADLLHNHEHGQGLAFVAQGTPTNNTGSARAGFAADGGDLAAALDPVAAQAQAEAAAQAVPAEPPPLPPDELAGAGARLQLLLGLPPVPEGGIGFDATRVPGGALQEGASSGHMVNALWSATLGYTLRYFWNPVQDAESLIDDAAIETLRAHAVRFLRPGGPLSALRIGRQPYGLLPVCARGYRPQPNSALERELHAVLGWFRGFWEAAVPRVPTMQSADAETLHQVLAMQPWSVAKRFLQVAGPAAVENYPDLEEIAASQRLLNAFMVADLLDRWPRLMPFIALCGVRPKAHSLDAVAWVQRDPANPKQELPPAARLARDYLAALVQLLSTAGQDPRAALVAMQDADSLLEALLAFAADEEVLASGRRLFYGHLDRQTLLSPAAKAAALRLRPAEYVGVDHATLVGDQFQLGHAGALMGLRLIGTTGEQSVGQYIGTRLGGVLANWPEALRNIASFRESLAFLQQRSVGELDHALRTTLDAAAFRLDAWISSLATKRLDGLRERAPGGLHLGAFGVVEGLKPDATLRDQRLADSMGYVHAPSLQQATTAAVLRSGHLANRQHAEHAFDIDLRSLRVKRAKRLLEGVANGQALAALLGYRFERALRDHDLSQHILEYRRRFPYRPTGNAPETGEDIGARDVVDGLRLATEAREQGVDAVRPAGVPAAEHQLAMAFVDELADLVDAVSDLLVSESVHQLVGGNLDGSAAAMSALDKQTRPPEPRVTRTPRSTRGYTQRVAVVLAGTDAGDWAALDDLQSQVEPRLNVWLARLLGAPARWRFEARLVERVPSGEVYDGRPGWRWQPRAERLQAGVDELGLSPLSLVLGGEPQQHGGQSRVQEALAAVLAAKARAAFGADAERLAIVLEAEAPADAAAGTGGLVEFESLCWLLRQLLEKARALRRMDMVLARDGVESDATLQHGDHAGVDLAELQARLAPAETRAVQVLGALGVAAAALPDDAEALDPAAPDTKAMLAALHAALADAAALGWRSATAADPAGTAGPAPDSVAAARDRALALHDEMKARLDAAPAAEAGDSFGEQVRKTVERIHAILGAEFPVLPVFTLGGYAGEVAASLAARATLLDGDELAIAGWLPKLGCVHDGAGRLADVLSAAEARGLAVDGADFQLVQMGAPGLAPVRRWGALPPAEGDDLRGVVAVAAYAPGALAAVTPDSGFAGLFVDEWSETIPATEETTGLSFHFDAPGARPPQTMLLAVPSDPAAEHWTLDELLAVVDEALALARLRAVRPQDLQGLGNLLPGLMLSNNFRRDVPSVDFAAMMERSLAALRAAYGEHSARSVMTMAAGKLVPSE</sequence>
<keyword evidence="1" id="KW-0175">Coiled coil</keyword>
<reference evidence="2 3" key="1">
    <citation type="journal article" date="2012" name="J. Bacteriol.">
        <title>Complete genome sequence of phototrophic betaproteobacterium Rubrivivax gelatinosus IL144.</title>
        <authorList>
            <person name="Nagashima S."/>
            <person name="Kamimura A."/>
            <person name="Shimizu T."/>
            <person name="Nakamura-isaki S."/>
            <person name="Aono E."/>
            <person name="Sakamoto K."/>
            <person name="Ichikawa N."/>
            <person name="Nakazawa H."/>
            <person name="Sekine M."/>
            <person name="Yamazaki S."/>
            <person name="Fujita N."/>
            <person name="Shimada K."/>
            <person name="Hanada S."/>
            <person name="Nagashima K.V.P."/>
        </authorList>
    </citation>
    <scope>NUCLEOTIDE SEQUENCE [LARGE SCALE GENOMIC DNA]</scope>
    <source>
        <strain evidence="3">NBRC 100245 / IL144</strain>
    </source>
</reference>
<organism evidence="2 3">
    <name type="scientific">Rubrivivax gelatinosus (strain NBRC 100245 / IL144)</name>
    <dbReference type="NCBI Taxonomy" id="983917"/>
    <lineage>
        <taxon>Bacteria</taxon>
        <taxon>Pseudomonadati</taxon>
        <taxon>Pseudomonadota</taxon>
        <taxon>Betaproteobacteria</taxon>
        <taxon>Burkholderiales</taxon>
        <taxon>Sphaerotilaceae</taxon>
        <taxon>Rubrivivax</taxon>
    </lineage>
</organism>